<name>A0A517Z4F0_9PLAN</name>
<dbReference type="AlphaFoldDB" id="A0A517Z4F0"/>
<dbReference type="OrthoDB" id="5422373at2"/>
<dbReference type="KEGG" id="mri:Mal4_16730"/>
<dbReference type="Gene3D" id="2.10.260.10">
    <property type="match status" value="1"/>
</dbReference>
<dbReference type="RefSeq" id="WP_145368137.1">
    <property type="nucleotide sequence ID" value="NZ_CP036275.1"/>
</dbReference>
<dbReference type="GO" id="GO:0003677">
    <property type="term" value="F:DNA binding"/>
    <property type="evidence" value="ECO:0007669"/>
    <property type="project" value="InterPro"/>
</dbReference>
<accession>A0A517Z4F0</accession>
<dbReference type="EMBL" id="CP036275">
    <property type="protein sequence ID" value="QDU37362.1"/>
    <property type="molecule type" value="Genomic_DNA"/>
</dbReference>
<evidence type="ECO:0000313" key="3">
    <source>
        <dbReference type="Proteomes" id="UP000320496"/>
    </source>
</evidence>
<dbReference type="SMART" id="SM00966">
    <property type="entry name" value="SpoVT_AbrB"/>
    <property type="match status" value="1"/>
</dbReference>
<proteinExistence type="predicted"/>
<dbReference type="InterPro" id="IPR007159">
    <property type="entry name" value="SpoVT-AbrB_dom"/>
</dbReference>
<keyword evidence="3" id="KW-1185">Reference proteome</keyword>
<protein>
    <recommendedName>
        <fullName evidence="1">SpoVT-AbrB domain-containing protein</fullName>
    </recommendedName>
</protein>
<feature type="domain" description="SpoVT-AbrB" evidence="1">
    <location>
        <begin position="6"/>
        <end position="51"/>
    </location>
</feature>
<gene>
    <name evidence="2" type="ORF">Mal4_16730</name>
</gene>
<dbReference type="SUPFAM" id="SSF89447">
    <property type="entry name" value="AbrB/MazE/MraZ-like"/>
    <property type="match status" value="1"/>
</dbReference>
<reference evidence="2 3" key="1">
    <citation type="submission" date="2019-02" db="EMBL/GenBank/DDBJ databases">
        <title>Deep-cultivation of Planctomycetes and their phenomic and genomic characterization uncovers novel biology.</title>
        <authorList>
            <person name="Wiegand S."/>
            <person name="Jogler M."/>
            <person name="Boedeker C."/>
            <person name="Pinto D."/>
            <person name="Vollmers J."/>
            <person name="Rivas-Marin E."/>
            <person name="Kohn T."/>
            <person name="Peeters S.H."/>
            <person name="Heuer A."/>
            <person name="Rast P."/>
            <person name="Oberbeckmann S."/>
            <person name="Bunk B."/>
            <person name="Jeske O."/>
            <person name="Meyerdierks A."/>
            <person name="Storesund J.E."/>
            <person name="Kallscheuer N."/>
            <person name="Luecker S."/>
            <person name="Lage O.M."/>
            <person name="Pohl T."/>
            <person name="Merkel B.J."/>
            <person name="Hornburger P."/>
            <person name="Mueller R.-W."/>
            <person name="Bruemmer F."/>
            <person name="Labrenz M."/>
            <person name="Spormann A.M."/>
            <person name="Op den Camp H."/>
            <person name="Overmann J."/>
            <person name="Amann R."/>
            <person name="Jetten M.S.M."/>
            <person name="Mascher T."/>
            <person name="Medema M.H."/>
            <person name="Devos D.P."/>
            <person name="Kaster A.-K."/>
            <person name="Ovreas L."/>
            <person name="Rohde M."/>
            <person name="Galperin M.Y."/>
            <person name="Jogler C."/>
        </authorList>
    </citation>
    <scope>NUCLEOTIDE SEQUENCE [LARGE SCALE GENOMIC DNA]</scope>
    <source>
        <strain evidence="2 3">Mal4</strain>
    </source>
</reference>
<sequence>MKKTLIRHGNSLALVIDKPILEMLQITAETPLELTTNGDAILVRPIRDKRRQRQLQESLDRINEKFGDDLERLAQ</sequence>
<evidence type="ECO:0000259" key="1">
    <source>
        <dbReference type="SMART" id="SM00966"/>
    </source>
</evidence>
<organism evidence="2 3">
    <name type="scientific">Maioricimonas rarisocia</name>
    <dbReference type="NCBI Taxonomy" id="2528026"/>
    <lineage>
        <taxon>Bacteria</taxon>
        <taxon>Pseudomonadati</taxon>
        <taxon>Planctomycetota</taxon>
        <taxon>Planctomycetia</taxon>
        <taxon>Planctomycetales</taxon>
        <taxon>Planctomycetaceae</taxon>
        <taxon>Maioricimonas</taxon>
    </lineage>
</organism>
<dbReference type="InterPro" id="IPR037914">
    <property type="entry name" value="SpoVT-AbrB_sf"/>
</dbReference>
<evidence type="ECO:0000313" key="2">
    <source>
        <dbReference type="EMBL" id="QDU37362.1"/>
    </source>
</evidence>
<dbReference type="Proteomes" id="UP000320496">
    <property type="component" value="Chromosome"/>
</dbReference>